<dbReference type="EMBL" id="AK416841">
    <property type="protein sequence ID" value="BAM69182.1"/>
    <property type="molecule type" value="mRNA"/>
</dbReference>
<dbReference type="GO" id="GO:0005549">
    <property type="term" value="F:odorant binding"/>
    <property type="evidence" value="ECO:0007669"/>
    <property type="project" value="InterPro"/>
</dbReference>
<evidence type="ECO:0000313" key="5">
    <source>
        <dbReference type="EMBL" id="BAM69182.1"/>
    </source>
</evidence>
<dbReference type="InterPro" id="IPR036728">
    <property type="entry name" value="PBP_GOBP_sf"/>
</dbReference>
<evidence type="ECO:0000256" key="2">
    <source>
        <dbReference type="ARBA" id="ARBA00022525"/>
    </source>
</evidence>
<reference evidence="5" key="1">
    <citation type="journal article" date="2013" name="Infect. Genet. Evol.">
        <title>Analysis of salivary gland transcripts of the sand fly Lutzomyia ayacuchensis, a vector of Andean-type cutaneous leishmaniasis.</title>
        <authorList>
            <person name="Kato H."/>
            <person name="Jochim R.C."/>
            <person name="Gomez E.A."/>
            <person name="Uezato H."/>
            <person name="Mimori T."/>
            <person name="Korenaga M."/>
            <person name="Sakurai T."/>
            <person name="Katakura K."/>
            <person name="Valenzuela J.G."/>
            <person name="Hashiguchi Y."/>
        </authorList>
    </citation>
    <scope>NUCLEOTIDE SEQUENCE</scope>
    <source>
        <tissue evidence="5">Salivary gland</tissue>
    </source>
</reference>
<evidence type="ECO:0000256" key="4">
    <source>
        <dbReference type="SAM" id="SignalP"/>
    </source>
</evidence>
<protein>
    <submittedName>
        <fullName evidence="5">Uncharacterized protein</fullName>
    </submittedName>
</protein>
<accession>L0MYL4</accession>
<proteinExistence type="evidence at transcript level"/>
<feature type="signal peptide" evidence="4">
    <location>
        <begin position="1"/>
        <end position="22"/>
    </location>
</feature>
<dbReference type="GO" id="GO:0005576">
    <property type="term" value="C:extracellular region"/>
    <property type="evidence" value="ECO:0007669"/>
    <property type="project" value="UniProtKB-SubCell"/>
</dbReference>
<dbReference type="SUPFAM" id="SSF47565">
    <property type="entry name" value="Insect pheromone/odorant-binding proteins"/>
    <property type="match status" value="1"/>
</dbReference>
<keyword evidence="3" id="KW-0800">Toxin</keyword>
<evidence type="ECO:0000256" key="1">
    <source>
        <dbReference type="ARBA" id="ARBA00004613"/>
    </source>
</evidence>
<sequence length="158" mass="18326">MNLKQASLFLLFCAGAKRLANSQSFKEICSDVVHLKETCLLYCVFDVYDHHGDEHITAEVIFNFLTGNGFTGSSPNTNVTRLEACLRFMQDSLNRCGVRLPIYQCIRDNLSQHDLELFMRYIEWKISSNKAKIINPENWEIYIFAFSLSTLMNMLLRR</sequence>
<organism evidence="5">
    <name type="scientific">Lutzomyia ayacuchensis</name>
    <name type="common">Sand fly</name>
    <dbReference type="NCBI Taxonomy" id="252632"/>
    <lineage>
        <taxon>Eukaryota</taxon>
        <taxon>Metazoa</taxon>
        <taxon>Ecdysozoa</taxon>
        <taxon>Arthropoda</taxon>
        <taxon>Hexapoda</taxon>
        <taxon>Insecta</taxon>
        <taxon>Pterygota</taxon>
        <taxon>Neoptera</taxon>
        <taxon>Endopterygota</taxon>
        <taxon>Diptera</taxon>
        <taxon>Nematocera</taxon>
        <taxon>Psychodoidea</taxon>
        <taxon>Psychodidae</taxon>
        <taxon>Lutzomyia</taxon>
        <taxon>Helcocyrtomyia</taxon>
    </lineage>
</organism>
<feature type="chain" id="PRO_5003946818" evidence="4">
    <location>
        <begin position="23"/>
        <end position="158"/>
    </location>
</feature>
<evidence type="ECO:0000256" key="3">
    <source>
        <dbReference type="ARBA" id="ARBA00022656"/>
    </source>
</evidence>
<name>L0MYL4_LUTAY</name>
<comment type="subcellular location">
    <subcellularLocation>
        <location evidence="1">Secreted</location>
    </subcellularLocation>
</comment>
<keyword evidence="4" id="KW-0732">Signal</keyword>
<dbReference type="AlphaFoldDB" id="L0MYL4"/>
<keyword evidence="2" id="KW-0964">Secreted</keyword>
<dbReference type="GO" id="GO:0090729">
    <property type="term" value="F:toxin activity"/>
    <property type="evidence" value="ECO:0007669"/>
    <property type="project" value="UniProtKB-KW"/>
</dbReference>